<dbReference type="InterPro" id="IPR057496">
    <property type="entry name" value="FAN-like_PH"/>
</dbReference>
<dbReference type="InterPro" id="IPR023362">
    <property type="entry name" value="PH-BEACH_dom"/>
</dbReference>
<dbReference type="InterPro" id="IPR000409">
    <property type="entry name" value="BEACH_dom"/>
</dbReference>
<dbReference type="SMART" id="SM00320">
    <property type="entry name" value="WD40"/>
    <property type="match status" value="4"/>
</dbReference>
<protein>
    <recommendedName>
        <fullName evidence="6">BEACH domain-containing protein</fullName>
    </recommendedName>
</protein>
<accession>A0A5A8C7D5</accession>
<dbReference type="CDD" id="cd06071">
    <property type="entry name" value="Beach"/>
    <property type="match status" value="1"/>
</dbReference>
<reference evidence="4 5" key="1">
    <citation type="submission" date="2019-07" db="EMBL/GenBank/DDBJ databases">
        <title>Genomes of Cafeteria roenbergensis.</title>
        <authorList>
            <person name="Fischer M.G."/>
            <person name="Hackl T."/>
            <person name="Roman M."/>
        </authorList>
    </citation>
    <scope>NUCLEOTIDE SEQUENCE [LARGE SCALE GENOMIC DNA]</scope>
    <source>
        <strain evidence="4 5">Cflag</strain>
    </source>
</reference>
<evidence type="ECO:0000256" key="1">
    <source>
        <dbReference type="SAM" id="MobiDB-lite"/>
    </source>
</evidence>
<feature type="compositionally biased region" description="Acidic residues" evidence="1">
    <location>
        <begin position="1333"/>
        <end position="1344"/>
    </location>
</feature>
<evidence type="ECO:0000259" key="2">
    <source>
        <dbReference type="PROSITE" id="PS50197"/>
    </source>
</evidence>
<dbReference type="SMART" id="SM01026">
    <property type="entry name" value="Beach"/>
    <property type="match status" value="1"/>
</dbReference>
<feature type="domain" description="BEACH" evidence="2">
    <location>
        <begin position="432"/>
        <end position="722"/>
    </location>
</feature>
<dbReference type="SUPFAM" id="SSF81837">
    <property type="entry name" value="BEACH domain"/>
    <property type="match status" value="1"/>
</dbReference>
<feature type="region of interest" description="Disordered" evidence="1">
    <location>
        <begin position="708"/>
        <end position="731"/>
    </location>
</feature>
<dbReference type="Gene3D" id="2.130.10.10">
    <property type="entry name" value="YVTN repeat-like/Quinoprotein amine dehydrogenase"/>
    <property type="match status" value="1"/>
</dbReference>
<feature type="compositionally biased region" description="Gly residues" evidence="1">
    <location>
        <begin position="973"/>
        <end position="982"/>
    </location>
</feature>
<dbReference type="InterPro" id="IPR036372">
    <property type="entry name" value="BEACH_dom_sf"/>
</dbReference>
<organism evidence="4 5">
    <name type="scientific">Cafeteria roenbergensis</name>
    <name type="common">Marine flagellate</name>
    <dbReference type="NCBI Taxonomy" id="33653"/>
    <lineage>
        <taxon>Eukaryota</taxon>
        <taxon>Sar</taxon>
        <taxon>Stramenopiles</taxon>
        <taxon>Bigyra</taxon>
        <taxon>Opalozoa</taxon>
        <taxon>Bicosoecida</taxon>
        <taxon>Cafeteriaceae</taxon>
        <taxon>Cafeteria</taxon>
    </lineage>
</organism>
<evidence type="ECO:0000313" key="4">
    <source>
        <dbReference type="EMBL" id="KAA0148597.1"/>
    </source>
</evidence>
<name>A0A5A8C7D5_CAFRO</name>
<evidence type="ECO:0008006" key="6">
    <source>
        <dbReference type="Google" id="ProtNLM"/>
    </source>
</evidence>
<feature type="region of interest" description="Disordered" evidence="1">
    <location>
        <begin position="787"/>
        <end position="826"/>
    </location>
</feature>
<dbReference type="PROSITE" id="PS51783">
    <property type="entry name" value="PH_BEACH"/>
    <property type="match status" value="1"/>
</dbReference>
<feature type="compositionally biased region" description="Low complexity" evidence="1">
    <location>
        <begin position="794"/>
        <end position="808"/>
    </location>
</feature>
<dbReference type="InterPro" id="IPR050865">
    <property type="entry name" value="BEACH_Domain"/>
</dbReference>
<feature type="region of interest" description="Disordered" evidence="1">
    <location>
        <begin position="842"/>
        <end position="881"/>
    </location>
</feature>
<dbReference type="Pfam" id="PF25400">
    <property type="entry name" value="PH_FAN"/>
    <property type="match status" value="1"/>
</dbReference>
<sequence>MYSWRRGKASRFSLDLLDEGEHHLGELQAEWQTVPGKSVPDGLKSGSGNSGKLHLTTAGVFFEPERLADPVLKVAFVHMRRPVAALTDAGEVVDHAEAGGRASALVLQAAMVTHMMAHGRPSPYRDVIVDAPGAAGTAGVARGSGDIRKAVKAKLQELRETGMAAGWLRSAGLDASKQWWPPAAPLRGRTAAVVRLAHASATEPLALLARLFSAAHAADGSPAAPDAVATATQALVAERWRGEFDRSLLSGFSERLVLTEPMLVLVVEGTSVRRCRLMLSDAAIYLQPSGVDNPSGAAPPPSFPYSRLTRVWRRRRFMRETGLELVSGSGQSAVAVLLEAGSVGEREQLVAEIAQRVPDGVLMGESLLFRAGRRAPHDAATGAAAAAAGEAAAAAGAAAGASAAESASAAAASLADVPSQLLSQALRQVGWLDEALARTVVSRCRQWQEGGISTHEYLTFLNAAAGRSRLDLGQYPVFPWVLADYASEKLDLKAPAAFRDLSKPIGALSPSRIASLRERVKHMPPGEGEEAPFLYGTHYSTPGYVLYFRVRELPEGHIRLQSGKFDNADRMFLSVAATWEGVLNHSADFKELTPEFYSGDGRFLRNSRGLDLGLLQAGESVGDVELPPWCRSPRDFVRRMREALESDHVSQHIHAWIDLVFGCKQRGPAAEAADNLFYPLTYEGTVDMDAITDQQRLRSLRAQIAEFGQTPRQLFQRPHPTRTGPKLPRSPMALIDESHREAEVGDGGAPGLGAAAAATSAAPLAGLSGTAAGGRAGLARIATGGVAAGGGSGSSSPFPGAESGPSSPWASVEQEAAEPPTPATCPALRWRPLQLERPASALGRAAGPGAPGTPMSASGGGRSPLLSPPSARRLPVAGPDTAGEFPSGDFVLAHSDKVTAAAASPSADTVWTLSSDRTLCALPVGRSSTAAAGGDGESAAAEEDAAACAGGGGSCDDEAKSQGGDQLDDGGDGDSGGDGSVDGAGVTADAGATAASGGSGPPPLTPGCDGGTGLRPRVLSRRLFGALPTCLAALPAYGGCCFAADAEGGLAAVDTRTGSIVGRGKRVHGAAVLSLACGAGSAEGSAVLASASADRTVRVCWGPRAGQAAHAAAEDAIRMARGESEAAVFREHRAPATAVALRPGGGAMISGDAEGVLVWYALGDGPAGSRPAVVNDMLKCPAGEPLGGGPRFTAGVAGLAWAPASGAAASLPAKASVSQRAAERVVVALASGRVVVANGAGDLLAAVAAGEVLHAAAFAGGSRWAVTAGSHGALRVWDVAAAELETARRRTSSVGDSGATAASSGLPVLAAADDESDGASSEDLDAVLDDLLEGEESDGGDDQGDGAMAMSARRAVGSPKRAAQAPALSPPVLERAPWMLKGLGPDQHGVITALVVLSDGSSVVCGTRRPAHCAHESVQTAARVMSAGAQDDAELAHARFTNGEFKACLSSLQRLRLESTGGDHQKPADFRVLHNIALTTFALGGCTSANQLLREISTLDRYLSSGESSSATGVAVATHERLVLLLNQATLLFGQERFAHAGQLLEGMFSSIDKTDDGVALRLTTLLLEVYIHTYKGAAAGDSVTRAVVSSANRIFRHLQGKLAFNNRSSLIAIIEAARARYAAAKPAAADAAAAAAAAAAASDAAAKAADASRPIPINPGVLSSAEVVTSADPRRLASALCGAFHFTLHLFKARFALAANDTTTAAEELRASVASWREQVLEAGAALADGALAIDGLDACPMVLPRVQGDVEDGSPGGGGTDCLPLPQRLAMLVCRARLAVISGRTDDAVALLDEGYSVSESMAAERSPTGAAAAASSRAGGASPAGPLSSAAWPVPPLTLSRPVHLGNLAVVHARAGRLHLAAALLYRALAACGDAEAEAAGAISSSVAAADALKRASSGAAGASAADDATLAAISPGAPGNARFGHGLRPRLPPPRRELLLNAGIVALLRRRPLEAFSHLRRAVMLFRQRPRLWVRLAEACIMYHEQCRASTAAGAVPGRIGDVWTVPPGSAATIQPAAHLEGASSMLGPDAVAAVETVRSGPAGGSAAAASSRGAAGDSIGRDRDMCWAGAGVVRAVFGEGSAQRMLLTSEPRTCPEPAMRDQLAMRSIAQAGHGAETKDPAATAAVQAATPGVQASPVEPDAPSLQYARACLENALCLLPASTAVAIMPPPIVGTVGEVAEGEASTPAAQAAARAASNSVKAASSGWRNTRAAALTKLAYVCLCLEDPVAALRFTNQVATETRPEPTGSRSPGLFHWWYMSRLYASEALCRLGRPKEAADILAVTEAPEGVGTHTSPRAEGRPAILVNLAIANTLSGRSAEAASAVREVLTVNPLAMEARAVSSFVTQLGFAADTRDLLARGIAPVTVTAAAAGGTRQHQHPQQAAARQR</sequence>
<dbReference type="EMBL" id="VLTM01000146">
    <property type="protein sequence ID" value="KAA0148597.1"/>
    <property type="molecule type" value="Genomic_DNA"/>
</dbReference>
<dbReference type="Pfam" id="PF02138">
    <property type="entry name" value="Beach"/>
    <property type="match status" value="1"/>
</dbReference>
<feature type="region of interest" description="Disordered" evidence="1">
    <location>
        <begin position="943"/>
        <end position="1012"/>
    </location>
</feature>
<dbReference type="Gene3D" id="1.10.1540.10">
    <property type="entry name" value="BEACH domain"/>
    <property type="match status" value="1"/>
</dbReference>
<dbReference type="PANTHER" id="PTHR13743:SF123">
    <property type="entry name" value="PROTEIN FAN"/>
    <property type="match status" value="1"/>
</dbReference>
<dbReference type="Proteomes" id="UP000325113">
    <property type="component" value="Unassembled WGS sequence"/>
</dbReference>
<dbReference type="SUPFAM" id="SSF50998">
    <property type="entry name" value="Quinoprotein alcohol dehydrogenase-like"/>
    <property type="match status" value="1"/>
</dbReference>
<dbReference type="InterPro" id="IPR001680">
    <property type="entry name" value="WD40_rpt"/>
</dbReference>
<feature type="domain" description="BEACH-type PH" evidence="3">
    <location>
        <begin position="253"/>
        <end position="354"/>
    </location>
</feature>
<feature type="compositionally biased region" description="Low complexity" evidence="1">
    <location>
        <begin position="983"/>
        <end position="996"/>
    </location>
</feature>
<dbReference type="InterPro" id="IPR015943">
    <property type="entry name" value="WD40/YVTN_repeat-like_dom_sf"/>
</dbReference>
<comment type="caution">
    <text evidence="4">The sequence shown here is derived from an EMBL/GenBank/DDBJ whole genome shotgun (WGS) entry which is preliminary data.</text>
</comment>
<evidence type="ECO:0000313" key="5">
    <source>
        <dbReference type="Proteomes" id="UP000325113"/>
    </source>
</evidence>
<gene>
    <name evidence="4" type="ORF">FNF31_07387</name>
</gene>
<dbReference type="PANTHER" id="PTHR13743">
    <property type="entry name" value="BEIGE/BEACH-RELATED"/>
    <property type="match status" value="1"/>
</dbReference>
<dbReference type="PROSITE" id="PS50197">
    <property type="entry name" value="BEACH"/>
    <property type="match status" value="1"/>
</dbReference>
<proteinExistence type="predicted"/>
<dbReference type="InterPro" id="IPR011047">
    <property type="entry name" value="Quinoprotein_ADH-like_sf"/>
</dbReference>
<feature type="region of interest" description="Disordered" evidence="1">
    <location>
        <begin position="1333"/>
        <end position="1368"/>
    </location>
</feature>
<evidence type="ECO:0000259" key="3">
    <source>
        <dbReference type="PROSITE" id="PS51783"/>
    </source>
</evidence>
<feature type="compositionally biased region" description="Low complexity" evidence="1">
    <location>
        <begin position="842"/>
        <end position="875"/>
    </location>
</feature>